<dbReference type="Proteomes" id="UP000036834">
    <property type="component" value="Unassembled WGS sequence"/>
</dbReference>
<name>A0A0K9YQM5_9BACL</name>
<accession>A0A0K9YQM5</accession>
<sequence length="475" mass="52958">MIRNSIFIILTMIVILAGCSNEPQKNTANTQNLSDLKQSNELAKDILNTQKPSESGQDNERAENISTIPDAPDSKQSKPLIVLTDEQILMKPPGRLTGTDYVEQNVQEALDKLPTDLTADQYMEELLLLLAEDYRPYVSTFINFESDITVNNQRPNAKITLPTSRKLHISILLDASGSMNAKINGKSKMDSAKEAIQSFGDKLPKNAEVSLRVYGHKGTGSNEDKPLSCSSTEEIFHGQGVQTDQLKNALEDVNPAGWTPIANALESVKQDIDPETTDSVVYVVSDGIETCGGDPVQVAKELHQSKVKTVVNIIGFDVDNEGQKMLRQVAASGGGEFASIDNGEALKKYLNKAYEKLRGEWTRWIEKGTGQANIQKEKKQGVLNKTRETMQRLSNQENSNLQVALKYLKTKKESDFPWSDIYKKIDERKSFAWSYADETGRRLYNEVSKNGKQVYDDIKDEGKKNSDDLTDKIKN</sequence>
<dbReference type="Gene3D" id="3.40.50.410">
    <property type="entry name" value="von Willebrand factor, type A domain"/>
    <property type="match status" value="2"/>
</dbReference>
<gene>
    <name evidence="4" type="ORF">ADS79_16285</name>
    <name evidence="3" type="ORF">BRE01_66920</name>
</gene>
<proteinExistence type="predicted"/>
<dbReference type="SMART" id="SM00327">
    <property type="entry name" value="VWA"/>
    <property type="match status" value="1"/>
</dbReference>
<comment type="caution">
    <text evidence="4">The sequence shown here is derived from an EMBL/GenBank/DDBJ whole genome shotgun (WGS) entry which is preliminary data.</text>
</comment>
<dbReference type="SUPFAM" id="SSF53300">
    <property type="entry name" value="vWA-like"/>
    <property type="match status" value="1"/>
</dbReference>
<keyword evidence="6" id="KW-1185">Reference proteome</keyword>
<dbReference type="RefSeq" id="WP_049739468.1">
    <property type="nucleotide sequence ID" value="NZ_BJON01000038.1"/>
</dbReference>
<dbReference type="InterPro" id="IPR002035">
    <property type="entry name" value="VWF_A"/>
</dbReference>
<dbReference type="InterPro" id="IPR036465">
    <property type="entry name" value="vWFA_dom_sf"/>
</dbReference>
<dbReference type="EMBL" id="BJON01000038">
    <property type="protein sequence ID" value="GED72990.1"/>
    <property type="molecule type" value="Genomic_DNA"/>
</dbReference>
<reference evidence="5" key="1">
    <citation type="submission" date="2015-07" db="EMBL/GenBank/DDBJ databases">
        <title>Genome sequencing project for genomic taxonomy and phylogenomics of Bacillus-like bacteria.</title>
        <authorList>
            <person name="Liu B."/>
            <person name="Wang J."/>
            <person name="Zhu Y."/>
            <person name="Liu G."/>
            <person name="Chen Q."/>
            <person name="Chen Z."/>
            <person name="Lan J."/>
            <person name="Che J."/>
            <person name="Ge C."/>
            <person name="Shi H."/>
            <person name="Pan Z."/>
            <person name="Liu X."/>
        </authorList>
    </citation>
    <scope>NUCLEOTIDE SEQUENCE [LARGE SCALE GENOMIC DNA]</scope>
    <source>
        <strain evidence="5">DSM 9887</strain>
    </source>
</reference>
<dbReference type="Proteomes" id="UP000319578">
    <property type="component" value="Unassembled WGS sequence"/>
</dbReference>
<dbReference type="PROSITE" id="PS51257">
    <property type="entry name" value="PROKAR_LIPOPROTEIN"/>
    <property type="match status" value="1"/>
</dbReference>
<dbReference type="STRING" id="54915.ADS79_16285"/>
<organism evidence="4 5">
    <name type="scientific">Brevibacillus reuszeri</name>
    <dbReference type="NCBI Taxonomy" id="54915"/>
    <lineage>
        <taxon>Bacteria</taxon>
        <taxon>Bacillati</taxon>
        <taxon>Bacillota</taxon>
        <taxon>Bacilli</taxon>
        <taxon>Bacillales</taxon>
        <taxon>Paenibacillaceae</taxon>
        <taxon>Brevibacillus</taxon>
    </lineage>
</organism>
<protein>
    <submittedName>
        <fullName evidence="4">Amino acid dehydrogenase</fullName>
    </submittedName>
</protein>
<evidence type="ECO:0000256" key="1">
    <source>
        <dbReference type="SAM" id="MobiDB-lite"/>
    </source>
</evidence>
<dbReference type="EMBL" id="LGIQ01000009">
    <property type="protein sequence ID" value="KNB70480.1"/>
    <property type="molecule type" value="Genomic_DNA"/>
</dbReference>
<feature type="domain" description="VWFA" evidence="2">
    <location>
        <begin position="168"/>
        <end position="357"/>
    </location>
</feature>
<dbReference type="OrthoDB" id="9783818at2"/>
<evidence type="ECO:0000313" key="3">
    <source>
        <dbReference type="EMBL" id="GED72990.1"/>
    </source>
</evidence>
<reference evidence="4" key="2">
    <citation type="submission" date="2015-07" db="EMBL/GenBank/DDBJ databases">
        <title>MeaNS - Measles Nucleotide Surveillance Program.</title>
        <authorList>
            <person name="Tran T."/>
            <person name="Druce J."/>
        </authorList>
    </citation>
    <scope>NUCLEOTIDE SEQUENCE</scope>
    <source>
        <strain evidence="4">DSM 9887</strain>
    </source>
</reference>
<evidence type="ECO:0000259" key="2">
    <source>
        <dbReference type="PROSITE" id="PS50234"/>
    </source>
</evidence>
<evidence type="ECO:0000313" key="6">
    <source>
        <dbReference type="Proteomes" id="UP000319578"/>
    </source>
</evidence>
<dbReference type="AlphaFoldDB" id="A0A0K9YQM5"/>
<dbReference type="PATRIC" id="fig|54915.3.peg.2298"/>
<evidence type="ECO:0000313" key="5">
    <source>
        <dbReference type="Proteomes" id="UP000036834"/>
    </source>
</evidence>
<dbReference type="PROSITE" id="PS50234">
    <property type="entry name" value="VWFA"/>
    <property type="match status" value="1"/>
</dbReference>
<reference evidence="3 6" key="3">
    <citation type="submission" date="2019-06" db="EMBL/GenBank/DDBJ databases">
        <title>Whole genome shotgun sequence of Brevibacillus reuszeri NBRC 15719.</title>
        <authorList>
            <person name="Hosoyama A."/>
            <person name="Uohara A."/>
            <person name="Ohji S."/>
            <person name="Ichikawa N."/>
        </authorList>
    </citation>
    <scope>NUCLEOTIDE SEQUENCE [LARGE SCALE GENOMIC DNA]</scope>
    <source>
        <strain evidence="3 6">NBRC 15719</strain>
    </source>
</reference>
<feature type="region of interest" description="Disordered" evidence="1">
    <location>
        <begin position="49"/>
        <end position="77"/>
    </location>
</feature>
<feature type="region of interest" description="Disordered" evidence="1">
    <location>
        <begin position="456"/>
        <end position="475"/>
    </location>
</feature>
<evidence type="ECO:0000313" key="4">
    <source>
        <dbReference type="EMBL" id="KNB70480.1"/>
    </source>
</evidence>
<dbReference type="Pfam" id="PF00092">
    <property type="entry name" value="VWA"/>
    <property type="match status" value="1"/>
</dbReference>